<dbReference type="OrthoDB" id="3373088at2"/>
<evidence type="ECO:0000313" key="5">
    <source>
        <dbReference type="Proteomes" id="UP000265768"/>
    </source>
</evidence>
<dbReference type="PROSITE" id="PS51677">
    <property type="entry name" value="NODB"/>
    <property type="match status" value="1"/>
</dbReference>
<proteinExistence type="predicted"/>
<dbReference type="EMBL" id="QZEY01000007">
    <property type="protein sequence ID" value="RJL31469.1"/>
    <property type="molecule type" value="Genomic_DNA"/>
</dbReference>
<dbReference type="CDD" id="cd10917">
    <property type="entry name" value="CE4_NodB_like_6s_7s"/>
    <property type="match status" value="1"/>
</dbReference>
<keyword evidence="2" id="KW-0732">Signal</keyword>
<feature type="chain" id="PRO_5017402711" evidence="2">
    <location>
        <begin position="28"/>
        <end position="297"/>
    </location>
</feature>
<dbReference type="PANTHER" id="PTHR10587:SF134">
    <property type="entry name" value="SECRETED PROTEIN"/>
    <property type="match status" value="1"/>
</dbReference>
<evidence type="ECO:0000259" key="3">
    <source>
        <dbReference type="PROSITE" id="PS51677"/>
    </source>
</evidence>
<dbReference type="PROSITE" id="PS51257">
    <property type="entry name" value="PROKAR_LIPOPROTEIN"/>
    <property type="match status" value="1"/>
</dbReference>
<dbReference type="Proteomes" id="UP000265768">
    <property type="component" value="Unassembled WGS sequence"/>
</dbReference>
<reference evidence="4 5" key="1">
    <citation type="submission" date="2018-09" db="EMBL/GenBank/DDBJ databases">
        <title>YIM 75507 draft genome.</title>
        <authorList>
            <person name="Tang S."/>
            <person name="Feng Y."/>
        </authorList>
    </citation>
    <scope>NUCLEOTIDE SEQUENCE [LARGE SCALE GENOMIC DNA]</scope>
    <source>
        <strain evidence="4 5">YIM 75507</strain>
    </source>
</reference>
<dbReference type="GO" id="GO:0016810">
    <property type="term" value="F:hydrolase activity, acting on carbon-nitrogen (but not peptide) bonds"/>
    <property type="evidence" value="ECO:0007669"/>
    <property type="project" value="InterPro"/>
</dbReference>
<dbReference type="SUPFAM" id="SSF88713">
    <property type="entry name" value="Glycoside hydrolase/deacetylase"/>
    <property type="match status" value="1"/>
</dbReference>
<feature type="region of interest" description="Disordered" evidence="1">
    <location>
        <begin position="27"/>
        <end position="77"/>
    </location>
</feature>
<protein>
    <submittedName>
        <fullName evidence="4">Polysaccharide deacetylase family protein</fullName>
    </submittedName>
</protein>
<feature type="domain" description="NodB homology" evidence="3">
    <location>
        <begin position="92"/>
        <end position="280"/>
    </location>
</feature>
<dbReference type="InterPro" id="IPR011330">
    <property type="entry name" value="Glyco_hydro/deAcase_b/a-brl"/>
</dbReference>
<accession>A0A3A4ASA6</accession>
<name>A0A3A4ASA6_9ACTN</name>
<organism evidence="4 5">
    <name type="scientific">Bailinhaonella thermotolerans</name>
    <dbReference type="NCBI Taxonomy" id="1070861"/>
    <lineage>
        <taxon>Bacteria</taxon>
        <taxon>Bacillati</taxon>
        <taxon>Actinomycetota</taxon>
        <taxon>Actinomycetes</taxon>
        <taxon>Streptosporangiales</taxon>
        <taxon>Streptosporangiaceae</taxon>
        <taxon>Bailinhaonella</taxon>
    </lineage>
</organism>
<dbReference type="Pfam" id="PF01522">
    <property type="entry name" value="Polysacc_deac_1"/>
    <property type="match status" value="1"/>
</dbReference>
<dbReference type="RefSeq" id="WP_119928154.1">
    <property type="nucleotide sequence ID" value="NZ_QZEY01000007.1"/>
</dbReference>
<dbReference type="GO" id="GO:0005975">
    <property type="term" value="P:carbohydrate metabolic process"/>
    <property type="evidence" value="ECO:0007669"/>
    <property type="project" value="InterPro"/>
</dbReference>
<dbReference type="AlphaFoldDB" id="A0A3A4ASA6"/>
<dbReference type="InterPro" id="IPR050248">
    <property type="entry name" value="Polysacc_deacetylase_ArnD"/>
</dbReference>
<feature type="signal peptide" evidence="2">
    <location>
        <begin position="1"/>
        <end position="27"/>
    </location>
</feature>
<dbReference type="Gene3D" id="3.20.20.370">
    <property type="entry name" value="Glycoside hydrolase/deacetylase"/>
    <property type="match status" value="1"/>
</dbReference>
<evidence type="ECO:0000313" key="4">
    <source>
        <dbReference type="EMBL" id="RJL31469.1"/>
    </source>
</evidence>
<evidence type="ECO:0000256" key="2">
    <source>
        <dbReference type="SAM" id="SignalP"/>
    </source>
</evidence>
<sequence length="297" mass="31920">MHAARRGGAARRALAALTLAAITTACAGGTGQDGPAAPGGPTGRAADPPGAETPGASPSPRPNRALPRPGEVSRIPVESLPPVIDHIPTKRKVVFLTIDDGWEQDPGFVEEVRRGGVPVTAFVTRDSVEGQGRADAAAGGGRYTAAEGWPYFTRLRDAGVPIENHTLTHPNLRLLGPAAQKAEICGMSKRIEQRTGRRPWLFRPPFGNHNTATRVAAKECGIGALIMWTATVQKDAKIAYQVPDKKLRPGDIILMHFRPGLATDFKRLIRKIHRRGYEFGDLPAYLAAAGVRPRDHR</sequence>
<dbReference type="InterPro" id="IPR002509">
    <property type="entry name" value="NODB_dom"/>
</dbReference>
<comment type="caution">
    <text evidence="4">The sequence shown here is derived from an EMBL/GenBank/DDBJ whole genome shotgun (WGS) entry which is preliminary data.</text>
</comment>
<gene>
    <name evidence="4" type="ORF">D5H75_19925</name>
</gene>
<dbReference type="PANTHER" id="PTHR10587">
    <property type="entry name" value="GLYCOSYL TRANSFERASE-RELATED"/>
    <property type="match status" value="1"/>
</dbReference>
<evidence type="ECO:0000256" key="1">
    <source>
        <dbReference type="SAM" id="MobiDB-lite"/>
    </source>
</evidence>
<keyword evidence="5" id="KW-1185">Reference proteome</keyword>